<keyword evidence="1" id="KW-0319">Glycerol metabolism</keyword>
<dbReference type="InterPro" id="IPR050707">
    <property type="entry name" value="HTH_MetabolicPath_Reg"/>
</dbReference>
<evidence type="ECO:0000256" key="5">
    <source>
        <dbReference type="ARBA" id="ARBA00058938"/>
    </source>
</evidence>
<dbReference type="GO" id="GO:0006071">
    <property type="term" value="P:glycerol metabolic process"/>
    <property type="evidence" value="ECO:0007669"/>
    <property type="project" value="UniProtKB-KW"/>
</dbReference>
<dbReference type="PROSITE" id="PS51077">
    <property type="entry name" value="HTH_ICLR"/>
    <property type="match status" value="1"/>
</dbReference>
<dbReference type="Gene3D" id="3.30.450.40">
    <property type="match status" value="1"/>
</dbReference>
<dbReference type="AlphaFoldDB" id="A0A4D4J8A4"/>
<dbReference type="InterPro" id="IPR036388">
    <property type="entry name" value="WH-like_DNA-bd_sf"/>
</dbReference>
<dbReference type="FunFam" id="1.10.10.10:FF:000056">
    <property type="entry name" value="IclR family transcriptional regulator"/>
    <property type="match status" value="1"/>
</dbReference>
<dbReference type="Proteomes" id="UP000298860">
    <property type="component" value="Unassembled WGS sequence"/>
</dbReference>
<comment type="function">
    <text evidence="5">May be an activator protein for the gylABX operon.</text>
</comment>
<evidence type="ECO:0000313" key="10">
    <source>
        <dbReference type="EMBL" id="GDY31250.1"/>
    </source>
</evidence>
<gene>
    <name evidence="10" type="ORF">GTS_28830</name>
</gene>
<feature type="region of interest" description="Disordered" evidence="7">
    <location>
        <begin position="1"/>
        <end position="35"/>
    </location>
</feature>
<evidence type="ECO:0000256" key="4">
    <source>
        <dbReference type="ARBA" id="ARBA00023163"/>
    </source>
</evidence>
<feature type="domain" description="HTH iclR-type" evidence="8">
    <location>
        <begin position="41"/>
        <end position="103"/>
    </location>
</feature>
<dbReference type="Gene3D" id="1.10.10.10">
    <property type="entry name" value="Winged helix-like DNA-binding domain superfamily/Winged helix DNA-binding domain"/>
    <property type="match status" value="1"/>
</dbReference>
<name>A0A4D4J8A4_9PSEU</name>
<dbReference type="PROSITE" id="PS51078">
    <property type="entry name" value="ICLR_ED"/>
    <property type="match status" value="1"/>
</dbReference>
<keyword evidence="2" id="KW-0805">Transcription regulation</keyword>
<dbReference type="InterPro" id="IPR014757">
    <property type="entry name" value="Tscrpt_reg_IclR_C"/>
</dbReference>
<dbReference type="PANTHER" id="PTHR30136:SF34">
    <property type="entry name" value="TRANSCRIPTIONAL REGULATOR"/>
    <property type="match status" value="1"/>
</dbReference>
<dbReference type="SUPFAM" id="SSF46785">
    <property type="entry name" value="Winged helix' DNA-binding domain"/>
    <property type="match status" value="1"/>
</dbReference>
<evidence type="ECO:0000256" key="6">
    <source>
        <dbReference type="ARBA" id="ARBA00070406"/>
    </source>
</evidence>
<dbReference type="GO" id="GO:0045892">
    <property type="term" value="P:negative regulation of DNA-templated transcription"/>
    <property type="evidence" value="ECO:0007669"/>
    <property type="project" value="TreeGrafter"/>
</dbReference>
<dbReference type="EMBL" id="BJFL01000013">
    <property type="protein sequence ID" value="GDY31250.1"/>
    <property type="molecule type" value="Genomic_DNA"/>
</dbReference>
<accession>A0A4D4J8A4</accession>
<feature type="domain" description="IclR-ED" evidence="9">
    <location>
        <begin position="104"/>
        <end position="292"/>
    </location>
</feature>
<protein>
    <recommendedName>
        <fullName evidence="6">Glycerol operon regulatory protein</fullName>
    </recommendedName>
</protein>
<evidence type="ECO:0000256" key="3">
    <source>
        <dbReference type="ARBA" id="ARBA00023125"/>
    </source>
</evidence>
<sequence length="296" mass="32201">MFGGPVRPRQGVTTPARTPGRPRVPNNAHGRRVPMGASSEVPALRRGLAVLRFLGGRPGPVSAATVARELGIPRSSTYHLLSELVAAGFVTHFPEERRYGLGVAVFELGSAYLRHDPLERLARPILRRLVDRLDRTAHLGVLHGAETLYLLREQPRHPQTLVTDVGVRLPAHLPASGRAMLAHLPAPQVRALFPNAASFVDRTGRGPRNLPALRRLLAAERRRGWAVEDGYVTAGFASVAVPVFDHGGRPLAAISVTFRHFCPDEWDCGRSWPELAESVRRAAAELTARIGGHPIG</sequence>
<evidence type="ECO:0000313" key="11">
    <source>
        <dbReference type="Proteomes" id="UP000298860"/>
    </source>
</evidence>
<comment type="caution">
    <text evidence="10">The sequence shown here is derived from an EMBL/GenBank/DDBJ whole genome shotgun (WGS) entry which is preliminary data.</text>
</comment>
<dbReference type="InterPro" id="IPR005471">
    <property type="entry name" value="Tscrpt_reg_IclR_N"/>
</dbReference>
<organism evidence="10 11">
    <name type="scientific">Gandjariella thermophila</name>
    <dbReference type="NCBI Taxonomy" id="1931992"/>
    <lineage>
        <taxon>Bacteria</taxon>
        <taxon>Bacillati</taxon>
        <taxon>Actinomycetota</taxon>
        <taxon>Actinomycetes</taxon>
        <taxon>Pseudonocardiales</taxon>
        <taxon>Pseudonocardiaceae</taxon>
        <taxon>Gandjariella</taxon>
    </lineage>
</organism>
<dbReference type="Pfam" id="PF09339">
    <property type="entry name" value="HTH_IclR"/>
    <property type="match status" value="1"/>
</dbReference>
<keyword evidence="3" id="KW-0238">DNA-binding</keyword>
<dbReference type="GO" id="GO:0003700">
    <property type="term" value="F:DNA-binding transcription factor activity"/>
    <property type="evidence" value="ECO:0007669"/>
    <property type="project" value="TreeGrafter"/>
</dbReference>
<dbReference type="InterPro" id="IPR029016">
    <property type="entry name" value="GAF-like_dom_sf"/>
</dbReference>
<dbReference type="PANTHER" id="PTHR30136">
    <property type="entry name" value="HELIX-TURN-HELIX TRANSCRIPTIONAL REGULATOR, ICLR FAMILY"/>
    <property type="match status" value="1"/>
</dbReference>
<evidence type="ECO:0000256" key="7">
    <source>
        <dbReference type="SAM" id="MobiDB-lite"/>
    </source>
</evidence>
<dbReference type="GO" id="GO:0003677">
    <property type="term" value="F:DNA binding"/>
    <property type="evidence" value="ECO:0007669"/>
    <property type="project" value="UniProtKB-KW"/>
</dbReference>
<reference evidence="11" key="1">
    <citation type="submission" date="2019-04" db="EMBL/GenBank/DDBJ databases">
        <title>Draft genome sequence of Pseudonocardiaceae bacterium SL3-2-4.</title>
        <authorList>
            <person name="Ningsih F."/>
            <person name="Yokota A."/>
            <person name="Sakai Y."/>
            <person name="Nanatani K."/>
            <person name="Yabe S."/>
            <person name="Oetari A."/>
            <person name="Sjamsuridzal W."/>
        </authorList>
    </citation>
    <scope>NUCLEOTIDE SEQUENCE [LARGE SCALE GENOMIC DNA]</scope>
    <source>
        <strain evidence="11">SL3-2-4</strain>
    </source>
</reference>
<evidence type="ECO:0000256" key="2">
    <source>
        <dbReference type="ARBA" id="ARBA00023015"/>
    </source>
</evidence>
<evidence type="ECO:0000256" key="1">
    <source>
        <dbReference type="ARBA" id="ARBA00022798"/>
    </source>
</evidence>
<proteinExistence type="predicted"/>
<keyword evidence="11" id="KW-1185">Reference proteome</keyword>
<evidence type="ECO:0000259" key="8">
    <source>
        <dbReference type="PROSITE" id="PS51077"/>
    </source>
</evidence>
<dbReference type="SUPFAM" id="SSF55781">
    <property type="entry name" value="GAF domain-like"/>
    <property type="match status" value="1"/>
</dbReference>
<dbReference type="InterPro" id="IPR036390">
    <property type="entry name" value="WH_DNA-bd_sf"/>
</dbReference>
<dbReference type="SMART" id="SM00346">
    <property type="entry name" value="HTH_ICLR"/>
    <property type="match status" value="1"/>
</dbReference>
<keyword evidence="4" id="KW-0804">Transcription</keyword>
<evidence type="ECO:0000259" key="9">
    <source>
        <dbReference type="PROSITE" id="PS51078"/>
    </source>
</evidence>
<dbReference type="Pfam" id="PF01614">
    <property type="entry name" value="IclR_C"/>
    <property type="match status" value="1"/>
</dbReference>